<sequence length="488" mass="55357">MFLWQISLVPHLLLERSQCQPNPTIGGTSGTKPFILNAGVATVQSNDQEETQVVKSITEDKDKAIKAKVQLMEETLKSMQGVQTNKPVDISSLCFFPNIQLPHKFKLLEFDKYNGTGCPYAHLTMYCRKMAPYANDEKLMIHYFQDSLTGPADAWFSTLDKSKVKSWHDLTHNFMKQYEYNTSLAPSREDLQKTEKKRSENFKEFAQRWCGLAARVQPPLTDHELSNLFIKSTKGPYREKLITCVNDTFAQLVVVGEQVEDGIKFGIIMDYQAMKSILEQYQNDSLGVSSSKKVGQNQNKENENGTISSVYETYGRHNQPRPQGQFNNSFQAPTYQLIVCSSQPRPLYAFGINCPQQKVRRHFDKLPLSYTEVFQQLIVASLVTPVPMVPLNPPFPTWYNPQARCEYHSGGVGHDLENCLALKHRIQDLTEAKELQITSKPELVGPNITKNPLPTHNSSTVNMIEKDFEESQEVATATFTNQVSSTPR</sequence>
<feature type="chain" id="PRO_5043416806" description="Retrotransposon gag domain-containing protein" evidence="1">
    <location>
        <begin position="20"/>
        <end position="488"/>
    </location>
</feature>
<dbReference type="EMBL" id="BPVZ01000003">
    <property type="protein sequence ID" value="GKU88880.1"/>
    <property type="molecule type" value="Genomic_DNA"/>
</dbReference>
<gene>
    <name evidence="3" type="ORF">SLEP1_g3094</name>
</gene>
<organism evidence="3 4">
    <name type="scientific">Rubroshorea leprosula</name>
    <dbReference type="NCBI Taxonomy" id="152421"/>
    <lineage>
        <taxon>Eukaryota</taxon>
        <taxon>Viridiplantae</taxon>
        <taxon>Streptophyta</taxon>
        <taxon>Embryophyta</taxon>
        <taxon>Tracheophyta</taxon>
        <taxon>Spermatophyta</taxon>
        <taxon>Magnoliopsida</taxon>
        <taxon>eudicotyledons</taxon>
        <taxon>Gunneridae</taxon>
        <taxon>Pentapetalae</taxon>
        <taxon>rosids</taxon>
        <taxon>malvids</taxon>
        <taxon>Malvales</taxon>
        <taxon>Dipterocarpaceae</taxon>
        <taxon>Rubroshorea</taxon>
    </lineage>
</organism>
<feature type="signal peptide" evidence="1">
    <location>
        <begin position="1"/>
        <end position="19"/>
    </location>
</feature>
<accession>A0AAV5HQA8</accession>
<feature type="domain" description="Retrotransposon gag" evidence="2">
    <location>
        <begin position="144"/>
        <end position="231"/>
    </location>
</feature>
<dbReference type="PANTHER" id="PTHR32108">
    <property type="entry name" value="DNA-DIRECTED RNA POLYMERASE SUBUNIT ALPHA"/>
    <property type="match status" value="1"/>
</dbReference>
<keyword evidence="4" id="KW-1185">Reference proteome</keyword>
<dbReference type="PANTHER" id="PTHR32108:SF9">
    <property type="entry name" value="REVERSE TRANSCRIPTASE RNASE H-LIKE DOMAIN-CONTAINING PROTEIN"/>
    <property type="match status" value="1"/>
</dbReference>
<protein>
    <recommendedName>
        <fullName evidence="2">Retrotransposon gag domain-containing protein</fullName>
    </recommendedName>
</protein>
<comment type="caution">
    <text evidence="3">The sequence shown here is derived from an EMBL/GenBank/DDBJ whole genome shotgun (WGS) entry which is preliminary data.</text>
</comment>
<evidence type="ECO:0000313" key="4">
    <source>
        <dbReference type="Proteomes" id="UP001054252"/>
    </source>
</evidence>
<evidence type="ECO:0000259" key="2">
    <source>
        <dbReference type="Pfam" id="PF03732"/>
    </source>
</evidence>
<proteinExistence type="predicted"/>
<dbReference type="InterPro" id="IPR005162">
    <property type="entry name" value="Retrotrans_gag_dom"/>
</dbReference>
<dbReference type="Pfam" id="PF03732">
    <property type="entry name" value="Retrotrans_gag"/>
    <property type="match status" value="1"/>
</dbReference>
<name>A0AAV5HQA8_9ROSI</name>
<keyword evidence="1" id="KW-0732">Signal</keyword>
<dbReference type="Proteomes" id="UP001054252">
    <property type="component" value="Unassembled WGS sequence"/>
</dbReference>
<reference evidence="3 4" key="1">
    <citation type="journal article" date="2021" name="Commun. Biol.">
        <title>The genome of Shorea leprosula (Dipterocarpaceae) highlights the ecological relevance of drought in aseasonal tropical rainforests.</title>
        <authorList>
            <person name="Ng K.K.S."/>
            <person name="Kobayashi M.J."/>
            <person name="Fawcett J.A."/>
            <person name="Hatakeyama M."/>
            <person name="Paape T."/>
            <person name="Ng C.H."/>
            <person name="Ang C.C."/>
            <person name="Tnah L.H."/>
            <person name="Lee C.T."/>
            <person name="Nishiyama T."/>
            <person name="Sese J."/>
            <person name="O'Brien M.J."/>
            <person name="Copetti D."/>
            <person name="Mohd Noor M.I."/>
            <person name="Ong R.C."/>
            <person name="Putra M."/>
            <person name="Sireger I.Z."/>
            <person name="Indrioko S."/>
            <person name="Kosugi Y."/>
            <person name="Izuno A."/>
            <person name="Isagi Y."/>
            <person name="Lee S.L."/>
            <person name="Shimizu K.K."/>
        </authorList>
    </citation>
    <scope>NUCLEOTIDE SEQUENCE [LARGE SCALE GENOMIC DNA]</scope>
    <source>
        <strain evidence="3">214</strain>
    </source>
</reference>
<evidence type="ECO:0000313" key="3">
    <source>
        <dbReference type="EMBL" id="GKU88880.1"/>
    </source>
</evidence>
<evidence type="ECO:0000256" key="1">
    <source>
        <dbReference type="SAM" id="SignalP"/>
    </source>
</evidence>
<dbReference type="AlphaFoldDB" id="A0AAV5HQA8"/>